<dbReference type="InterPro" id="IPR003598">
    <property type="entry name" value="Ig_sub2"/>
</dbReference>
<sequence length="323" mass="35659">DKKGTEIQPGQRLGPINEGSPLTLSCLVEGGRPPPTVSWFGSKIMLEDQTVVVTRSNYIQADLVLPELTRSDHLKTFTCHAKNNNKINPLKQDVIIDMNLRPLSTKIILPESSLVANSTADFTCESQGSKPQAQIRWKINGEYMDPTLAQQSSAGGDVTTSKLQLVPQAEDNNATITCEAHNPRMQVKPIKDDKRINVQYQPMVGLRLGKSIDHSNIKQGDDVYFECKVDSNPEPTRVVWYRDDQEIRLDKSGGVIVQDTSLALQNLHRKSAGSYQCTATNYLGTTHSNAVDLDVKYAPVCMVDQPTVLAVGRGEKVDISCRV</sequence>
<evidence type="ECO:0000313" key="5">
    <source>
        <dbReference type="EMBL" id="CAL4099896.1"/>
    </source>
</evidence>
<dbReference type="InterPro" id="IPR007110">
    <property type="entry name" value="Ig-like_dom"/>
</dbReference>
<reference evidence="5 6" key="1">
    <citation type="submission" date="2024-05" db="EMBL/GenBank/DDBJ databases">
        <authorList>
            <person name="Wallberg A."/>
        </authorList>
    </citation>
    <scope>NUCLEOTIDE SEQUENCE [LARGE SCALE GENOMIC DNA]</scope>
</reference>
<feature type="domain" description="Ig-like" evidence="4">
    <location>
        <begin position="9"/>
        <end position="95"/>
    </location>
</feature>
<dbReference type="InterPro" id="IPR036179">
    <property type="entry name" value="Ig-like_dom_sf"/>
</dbReference>
<dbReference type="InterPro" id="IPR013162">
    <property type="entry name" value="CD80_C2-set"/>
</dbReference>
<keyword evidence="6" id="KW-1185">Reference proteome</keyword>
<feature type="domain" description="Ig-like" evidence="4">
    <location>
        <begin position="102"/>
        <end position="197"/>
    </location>
</feature>
<keyword evidence="3" id="KW-1015">Disulfide bond</keyword>
<name>A0AAV2QT88_MEGNR</name>
<comment type="subcellular location">
    <subcellularLocation>
        <location evidence="1">Membrane</location>
        <topology evidence="1">Single-pass membrane protein</topology>
    </subcellularLocation>
</comment>
<evidence type="ECO:0000256" key="2">
    <source>
        <dbReference type="ARBA" id="ARBA00023136"/>
    </source>
</evidence>
<evidence type="ECO:0000256" key="1">
    <source>
        <dbReference type="ARBA" id="ARBA00004167"/>
    </source>
</evidence>
<keyword evidence="2" id="KW-0472">Membrane</keyword>
<evidence type="ECO:0000256" key="3">
    <source>
        <dbReference type="ARBA" id="ARBA00023157"/>
    </source>
</evidence>
<dbReference type="Pfam" id="PF08205">
    <property type="entry name" value="C2-set_2"/>
    <property type="match status" value="1"/>
</dbReference>
<feature type="non-terminal residue" evidence="5">
    <location>
        <position position="1"/>
    </location>
</feature>
<dbReference type="AlphaFoldDB" id="A0AAV2QT88"/>
<dbReference type="CDD" id="cd00096">
    <property type="entry name" value="Ig"/>
    <property type="match status" value="1"/>
</dbReference>
<dbReference type="PANTHER" id="PTHR23278:SF19">
    <property type="entry name" value="OBSCURIN"/>
    <property type="match status" value="1"/>
</dbReference>
<dbReference type="SMART" id="SM00409">
    <property type="entry name" value="IG"/>
    <property type="match status" value="3"/>
</dbReference>
<dbReference type="PROSITE" id="PS50835">
    <property type="entry name" value="IG_LIKE"/>
    <property type="match status" value="3"/>
</dbReference>
<evidence type="ECO:0000313" key="6">
    <source>
        <dbReference type="Proteomes" id="UP001497623"/>
    </source>
</evidence>
<feature type="domain" description="Ig-like" evidence="4">
    <location>
        <begin position="202"/>
        <end position="294"/>
    </location>
</feature>
<organism evidence="5 6">
    <name type="scientific">Meganyctiphanes norvegica</name>
    <name type="common">Northern krill</name>
    <name type="synonym">Thysanopoda norvegica</name>
    <dbReference type="NCBI Taxonomy" id="48144"/>
    <lineage>
        <taxon>Eukaryota</taxon>
        <taxon>Metazoa</taxon>
        <taxon>Ecdysozoa</taxon>
        <taxon>Arthropoda</taxon>
        <taxon>Crustacea</taxon>
        <taxon>Multicrustacea</taxon>
        <taxon>Malacostraca</taxon>
        <taxon>Eumalacostraca</taxon>
        <taxon>Eucarida</taxon>
        <taxon>Euphausiacea</taxon>
        <taxon>Euphausiidae</taxon>
        <taxon>Meganyctiphanes</taxon>
    </lineage>
</organism>
<dbReference type="GO" id="GO:0016020">
    <property type="term" value="C:membrane"/>
    <property type="evidence" value="ECO:0007669"/>
    <property type="project" value="UniProtKB-SubCell"/>
</dbReference>
<dbReference type="Pfam" id="PF13927">
    <property type="entry name" value="Ig_3"/>
    <property type="match status" value="1"/>
</dbReference>
<dbReference type="Proteomes" id="UP001497623">
    <property type="component" value="Unassembled WGS sequence"/>
</dbReference>
<dbReference type="Gene3D" id="2.60.40.10">
    <property type="entry name" value="Immunoglobulins"/>
    <property type="match status" value="3"/>
</dbReference>
<comment type="caution">
    <text evidence="5">The sequence shown here is derived from an EMBL/GenBank/DDBJ whole genome shotgun (WGS) entry which is preliminary data.</text>
</comment>
<accession>A0AAV2QT88</accession>
<dbReference type="SUPFAM" id="SSF48726">
    <property type="entry name" value="Immunoglobulin"/>
    <property type="match status" value="3"/>
</dbReference>
<dbReference type="InterPro" id="IPR003599">
    <property type="entry name" value="Ig_sub"/>
</dbReference>
<dbReference type="SMART" id="SM00408">
    <property type="entry name" value="IGc2"/>
    <property type="match status" value="2"/>
</dbReference>
<gene>
    <name evidence="5" type="ORF">MNOR_LOCUS16657</name>
</gene>
<dbReference type="PANTHER" id="PTHR23278">
    <property type="entry name" value="SIDESTEP PROTEIN"/>
    <property type="match status" value="1"/>
</dbReference>
<evidence type="ECO:0000259" key="4">
    <source>
        <dbReference type="PROSITE" id="PS50835"/>
    </source>
</evidence>
<dbReference type="InterPro" id="IPR013098">
    <property type="entry name" value="Ig_I-set"/>
</dbReference>
<protein>
    <recommendedName>
        <fullName evidence="4">Ig-like domain-containing protein</fullName>
    </recommendedName>
</protein>
<dbReference type="InterPro" id="IPR013783">
    <property type="entry name" value="Ig-like_fold"/>
</dbReference>
<dbReference type="EMBL" id="CAXKWB010011057">
    <property type="protein sequence ID" value="CAL4099896.1"/>
    <property type="molecule type" value="Genomic_DNA"/>
</dbReference>
<proteinExistence type="predicted"/>
<dbReference type="Pfam" id="PF07679">
    <property type="entry name" value="I-set"/>
    <property type="match status" value="1"/>
</dbReference>
<feature type="non-terminal residue" evidence="5">
    <location>
        <position position="323"/>
    </location>
</feature>